<dbReference type="Proteomes" id="UP000176846">
    <property type="component" value="Unassembled WGS sequence"/>
</dbReference>
<accession>A0A1F7UXS1</accession>
<dbReference type="GO" id="GO:0016887">
    <property type="term" value="F:ATP hydrolysis activity"/>
    <property type="evidence" value="ECO:0007669"/>
    <property type="project" value="InterPro"/>
</dbReference>
<dbReference type="GO" id="GO:0005524">
    <property type="term" value="F:ATP binding"/>
    <property type="evidence" value="ECO:0007669"/>
    <property type="project" value="InterPro"/>
</dbReference>
<organism evidence="3 4">
    <name type="scientific">Candidatus Uhrbacteria bacterium RIFCSPLOWO2_01_FULL_47_25</name>
    <dbReference type="NCBI Taxonomy" id="1802402"/>
    <lineage>
        <taxon>Bacteria</taxon>
        <taxon>Candidatus Uhriibacteriota</taxon>
    </lineage>
</organism>
<comment type="caution">
    <text evidence="3">The sequence shown here is derived from an EMBL/GenBank/DDBJ whole genome shotgun (WGS) entry which is preliminary data.</text>
</comment>
<reference evidence="3 4" key="1">
    <citation type="journal article" date="2016" name="Nat. Commun.">
        <title>Thousands of microbial genomes shed light on interconnected biogeochemical processes in an aquifer system.</title>
        <authorList>
            <person name="Anantharaman K."/>
            <person name="Brown C.T."/>
            <person name="Hug L.A."/>
            <person name="Sharon I."/>
            <person name="Castelle C.J."/>
            <person name="Probst A.J."/>
            <person name="Thomas B.C."/>
            <person name="Singh A."/>
            <person name="Wilkins M.J."/>
            <person name="Karaoz U."/>
            <person name="Brodie E.L."/>
            <person name="Williams K.H."/>
            <person name="Hubbard S.S."/>
            <person name="Banfield J.F."/>
        </authorList>
    </citation>
    <scope>NUCLEOTIDE SEQUENCE [LARGE SCALE GENOMIC DNA]</scope>
</reference>
<dbReference type="InterPro" id="IPR027417">
    <property type="entry name" value="P-loop_NTPase"/>
</dbReference>
<dbReference type="InterPro" id="IPR006321">
    <property type="entry name" value="PilT/PilU"/>
</dbReference>
<dbReference type="NCBIfam" id="TIGR01420">
    <property type="entry name" value="pilT_fam"/>
    <property type="match status" value="1"/>
</dbReference>
<gene>
    <name evidence="3" type="ORF">A2936_05115</name>
</gene>
<dbReference type="EMBL" id="MGEK01000003">
    <property type="protein sequence ID" value="OGL83065.1"/>
    <property type="molecule type" value="Genomic_DNA"/>
</dbReference>
<evidence type="ECO:0000256" key="1">
    <source>
        <dbReference type="ARBA" id="ARBA00006611"/>
    </source>
</evidence>
<sequence length="350" mass="39000">MGTPNIEELLTIAVKRGASDLHLATGLPPTIRVDGQLIAMEKYGAVSPKVMESIVYVMITEAQKNRFITERELDFAYEVEKVGRFRANLHWERDHIGLVARVIPGRIPTMEELGMPEVVFKLARMDQGLILITGPTGHGKSTSLAAIINLINEERSAHIVTLEDPIEFIFEPKRSIVKQRQLGTDILSFAEGLKHVLRQDPNIIMVGEMRDLETISAAITIAETGHLVLATLHTYSASQTIDRIIDIFPPYQQNQVRLQVSMTLKSVISQRLVPKKNGGRTAVREILINTPAVSTLIRDNKIAQIKTAIQTGASEGMVPMDQELINLYQQGVIDKNIAALYMLNPERLDE</sequence>
<feature type="domain" description="Bacterial type II secretion system protein E" evidence="2">
    <location>
        <begin position="8"/>
        <end position="275"/>
    </location>
</feature>
<evidence type="ECO:0000313" key="4">
    <source>
        <dbReference type="Proteomes" id="UP000176846"/>
    </source>
</evidence>
<evidence type="ECO:0000259" key="2">
    <source>
        <dbReference type="Pfam" id="PF00437"/>
    </source>
</evidence>
<dbReference type="SUPFAM" id="SSF52540">
    <property type="entry name" value="P-loop containing nucleoside triphosphate hydrolases"/>
    <property type="match status" value="1"/>
</dbReference>
<dbReference type="AlphaFoldDB" id="A0A1F7UXS1"/>
<dbReference type="Pfam" id="PF00437">
    <property type="entry name" value="T2SSE"/>
    <property type="match status" value="1"/>
</dbReference>
<dbReference type="InterPro" id="IPR001482">
    <property type="entry name" value="T2SS/T4SS_dom"/>
</dbReference>
<protein>
    <submittedName>
        <fullName evidence="3">Type IV pili twitching motility protein PilT</fullName>
    </submittedName>
</protein>
<dbReference type="InterPro" id="IPR050921">
    <property type="entry name" value="T4SS_GSP_E_ATPase"/>
</dbReference>
<evidence type="ECO:0000313" key="3">
    <source>
        <dbReference type="EMBL" id="OGL83065.1"/>
    </source>
</evidence>
<name>A0A1F7UXS1_9BACT</name>
<dbReference type="CDD" id="cd01131">
    <property type="entry name" value="PilT"/>
    <property type="match status" value="1"/>
</dbReference>
<dbReference type="Gene3D" id="3.40.50.300">
    <property type="entry name" value="P-loop containing nucleotide triphosphate hydrolases"/>
    <property type="match status" value="1"/>
</dbReference>
<dbReference type="Gene3D" id="3.30.450.90">
    <property type="match status" value="1"/>
</dbReference>
<proteinExistence type="inferred from homology"/>
<dbReference type="PANTHER" id="PTHR30486">
    <property type="entry name" value="TWITCHING MOTILITY PROTEIN PILT"/>
    <property type="match status" value="1"/>
</dbReference>
<dbReference type="PANTHER" id="PTHR30486:SF16">
    <property type="entry name" value="TWITCHING MOTILITY PROTEIN PILT"/>
    <property type="match status" value="1"/>
</dbReference>
<comment type="similarity">
    <text evidence="1">Belongs to the GSP E family.</text>
</comment>